<dbReference type="InterPro" id="IPR037523">
    <property type="entry name" value="VOC_core"/>
</dbReference>
<dbReference type="InterPro" id="IPR029068">
    <property type="entry name" value="Glyas_Bleomycin-R_OHBP_Dase"/>
</dbReference>
<evidence type="ECO:0000313" key="3">
    <source>
        <dbReference type="Proteomes" id="UP000623172"/>
    </source>
</evidence>
<evidence type="ECO:0000259" key="1">
    <source>
        <dbReference type="PROSITE" id="PS51819"/>
    </source>
</evidence>
<dbReference type="SUPFAM" id="SSF54593">
    <property type="entry name" value="Glyoxalase/Bleomycin resistance protein/Dihydroxybiphenyl dioxygenase"/>
    <property type="match status" value="1"/>
</dbReference>
<dbReference type="Proteomes" id="UP000623172">
    <property type="component" value="Unassembled WGS sequence"/>
</dbReference>
<keyword evidence="3" id="KW-1185">Reference proteome</keyword>
<evidence type="ECO:0000313" key="2">
    <source>
        <dbReference type="EMBL" id="MBC8531830.1"/>
    </source>
</evidence>
<accession>A0A926HQK3</accession>
<protein>
    <submittedName>
        <fullName evidence="2">VOC family protein</fullName>
    </submittedName>
</protein>
<dbReference type="InterPro" id="IPR051332">
    <property type="entry name" value="Fosfomycin_Res_Enzymes"/>
</dbReference>
<reference evidence="2" key="1">
    <citation type="submission" date="2020-08" db="EMBL/GenBank/DDBJ databases">
        <title>Genome public.</title>
        <authorList>
            <person name="Liu C."/>
            <person name="Sun Q."/>
        </authorList>
    </citation>
    <scope>NUCLEOTIDE SEQUENCE</scope>
    <source>
        <strain evidence="2">NSJ-53</strain>
    </source>
</reference>
<dbReference type="AlphaFoldDB" id="A0A926HQK3"/>
<dbReference type="RefSeq" id="WP_249316502.1">
    <property type="nucleotide sequence ID" value="NZ_JACRSR010000003.1"/>
</dbReference>
<dbReference type="PANTHER" id="PTHR36113">
    <property type="entry name" value="LYASE, PUTATIVE-RELATED-RELATED"/>
    <property type="match status" value="1"/>
</dbReference>
<sequence length="125" mass="14139">MKIEHAALFTENLEKMRNFYVKYFNAQSNGGYHNPKTGLRTYFLSFEEGSRLEIMSRPDVRDRPRQGLGYVHLAFSAGSRDAVDNLAGRLQKDGCRVLSGPRVTGDGYYECLVLDPDGNEVEITE</sequence>
<feature type="domain" description="VOC" evidence="1">
    <location>
        <begin position="2"/>
        <end position="125"/>
    </location>
</feature>
<proteinExistence type="predicted"/>
<dbReference type="PROSITE" id="PS51819">
    <property type="entry name" value="VOC"/>
    <property type="match status" value="1"/>
</dbReference>
<dbReference type="PANTHER" id="PTHR36113:SF1">
    <property type="entry name" value="GLYOXALASE_BLEOMYCIN RESISTANCE PROTEIN_DIOXYGENASE"/>
    <property type="match status" value="1"/>
</dbReference>
<name>A0A926HQK3_9FIRM</name>
<dbReference type="Pfam" id="PF00903">
    <property type="entry name" value="Glyoxalase"/>
    <property type="match status" value="1"/>
</dbReference>
<dbReference type="EMBL" id="JACRSR010000003">
    <property type="protein sequence ID" value="MBC8531830.1"/>
    <property type="molecule type" value="Genomic_DNA"/>
</dbReference>
<gene>
    <name evidence="2" type="ORF">H8696_08220</name>
</gene>
<dbReference type="InterPro" id="IPR004360">
    <property type="entry name" value="Glyas_Fos-R_dOase_dom"/>
</dbReference>
<comment type="caution">
    <text evidence="2">The sequence shown here is derived from an EMBL/GenBank/DDBJ whole genome shotgun (WGS) entry which is preliminary data.</text>
</comment>
<organism evidence="2 3">
    <name type="scientific">Gehongia tenuis</name>
    <dbReference type="NCBI Taxonomy" id="2763655"/>
    <lineage>
        <taxon>Bacteria</taxon>
        <taxon>Bacillati</taxon>
        <taxon>Bacillota</taxon>
        <taxon>Clostridia</taxon>
        <taxon>Christensenellales</taxon>
        <taxon>Christensenellaceae</taxon>
        <taxon>Gehongia</taxon>
    </lineage>
</organism>
<dbReference type="Gene3D" id="3.10.180.10">
    <property type="entry name" value="2,3-Dihydroxybiphenyl 1,2-Dioxygenase, domain 1"/>
    <property type="match status" value="1"/>
</dbReference>